<dbReference type="GO" id="GO:0004521">
    <property type="term" value="F:RNA endonuclease activity"/>
    <property type="evidence" value="ECO:0007669"/>
    <property type="project" value="TreeGrafter"/>
</dbReference>
<gene>
    <name evidence="10" type="ORF">FNF27_02044</name>
    <name evidence="9" type="ORF">FNF28_04037</name>
    <name evidence="8" type="ORF">FNF29_01850</name>
</gene>
<dbReference type="PANTHER" id="PTHR11096:SF1">
    <property type="entry name" value="RNA 3'-TERMINAL PHOSPHATE CYCLASE-LIKE PROTEIN"/>
    <property type="match status" value="1"/>
</dbReference>
<feature type="domain" description="RNA 3'-terminal phosphate cyclase" evidence="6">
    <location>
        <begin position="27"/>
        <end position="351"/>
    </location>
</feature>
<evidence type="ECO:0000313" key="11">
    <source>
        <dbReference type="Proteomes" id="UP000322899"/>
    </source>
</evidence>
<dbReference type="Proteomes" id="UP000322899">
    <property type="component" value="Unassembled WGS sequence"/>
</dbReference>
<dbReference type="Pfam" id="PF05189">
    <property type="entry name" value="RTC_insert"/>
    <property type="match status" value="1"/>
</dbReference>
<accession>A0A5A8CSM4</accession>
<evidence type="ECO:0000313" key="9">
    <source>
        <dbReference type="EMBL" id="KAA0163931.1"/>
    </source>
</evidence>
<dbReference type="PROSITE" id="PS01287">
    <property type="entry name" value="RTC"/>
    <property type="match status" value="1"/>
</dbReference>
<dbReference type="InterPro" id="IPR036553">
    <property type="entry name" value="RPTC_insert"/>
</dbReference>
<evidence type="ECO:0000313" key="10">
    <source>
        <dbReference type="EMBL" id="KAA0176348.1"/>
    </source>
</evidence>
<dbReference type="Gene3D" id="3.65.10.20">
    <property type="entry name" value="RNA 3'-terminal phosphate cyclase domain"/>
    <property type="match status" value="1"/>
</dbReference>
<dbReference type="Pfam" id="PF01137">
    <property type="entry name" value="RTC"/>
    <property type="match status" value="1"/>
</dbReference>
<feature type="region of interest" description="Disordered" evidence="5">
    <location>
        <begin position="382"/>
        <end position="423"/>
    </location>
</feature>
<reference evidence="11 12" key="1">
    <citation type="submission" date="2019-07" db="EMBL/GenBank/DDBJ databases">
        <title>Genomes of Cafeteria roenbergensis.</title>
        <authorList>
            <person name="Fischer M.G."/>
            <person name="Hackl T."/>
            <person name="Roman M."/>
        </authorList>
    </citation>
    <scope>NUCLEOTIDE SEQUENCE [LARGE SCALE GENOMIC DNA]</scope>
    <source>
        <strain evidence="8 12">BVI</strain>
        <strain evidence="10 11">E4-10P</strain>
        <strain evidence="9 13">RCC970-E3</strain>
    </source>
</reference>
<feature type="compositionally biased region" description="Acidic residues" evidence="5">
    <location>
        <begin position="410"/>
        <end position="421"/>
    </location>
</feature>
<name>A0A5A8CSM4_CAFRO</name>
<dbReference type="EMBL" id="VLTL01000061">
    <property type="protein sequence ID" value="KAA0163931.1"/>
    <property type="molecule type" value="Genomic_DNA"/>
</dbReference>
<comment type="caution">
    <text evidence="8">The sequence shown here is derived from an EMBL/GenBank/DDBJ whole genome shotgun (WGS) entry which is preliminary data.</text>
</comment>
<evidence type="ECO:0000256" key="1">
    <source>
        <dbReference type="ARBA" id="ARBA00004604"/>
    </source>
</evidence>
<dbReference type="InterPro" id="IPR023797">
    <property type="entry name" value="RNA3'_phos_cyclase_dom"/>
</dbReference>
<dbReference type="PANTHER" id="PTHR11096">
    <property type="entry name" value="RNA 3' TERMINAL PHOSPHATE CYCLASE"/>
    <property type="match status" value="1"/>
</dbReference>
<dbReference type="NCBIfam" id="TIGR03400">
    <property type="entry name" value="18S_RNA_Rcl1p"/>
    <property type="match status" value="1"/>
</dbReference>
<dbReference type="InterPro" id="IPR013792">
    <property type="entry name" value="RNA3'P_cycl/enolpyr_Trfase_a/b"/>
</dbReference>
<evidence type="ECO:0000313" key="8">
    <source>
        <dbReference type="EMBL" id="KAA0155477.1"/>
    </source>
</evidence>
<evidence type="ECO:0000256" key="4">
    <source>
        <dbReference type="ARBA" id="ARBA00023242"/>
    </source>
</evidence>
<evidence type="ECO:0000259" key="6">
    <source>
        <dbReference type="Pfam" id="PF01137"/>
    </source>
</evidence>
<evidence type="ECO:0000256" key="3">
    <source>
        <dbReference type="ARBA" id="ARBA00022517"/>
    </source>
</evidence>
<dbReference type="EMBL" id="VLTN01000007">
    <property type="protein sequence ID" value="KAA0155477.1"/>
    <property type="molecule type" value="Genomic_DNA"/>
</dbReference>
<dbReference type="SUPFAM" id="SSF55205">
    <property type="entry name" value="EPT/RTPC-like"/>
    <property type="match status" value="1"/>
</dbReference>
<comment type="similarity">
    <text evidence="2">Belongs to the RNA 3'-terminal cyclase family. Type 2 subfamily.</text>
</comment>
<protein>
    <recommendedName>
        <fullName evidence="14">RNA 3'-terminal phosphate cyclase domain-containing protein</fullName>
    </recommendedName>
</protein>
<sequence length="459" mass="48965">MASSFDGGGRSSAAAPMRVTVTDGPLQFEGAKDFRLRVVLAVLARRPVVIERIRSKDESPGVRDYEASLLHMLDKMTSGSKTDINTTGTRLRFKPGVLLGGLITHDCTTNRGIGYWLEALMLLAPFCKNPVKAVLTGVTNEALDVSVDRLRAVAMPLIKAFGIDGARLDCKRRGAQPRGGGMVTFSCPVVKELRAVSILEEGFIRRVRGVAYSARVSPQVGNRVVASARSLLNKLLPDVYINTDHMKGVDAGLSPGYALSLVAESTSGCLASAEAPVRPGETPEELGRRVSALLCDELSRGGCVDTDASPIALVFMALTPPDVSRLRIGRLSPRAVATLQLIDKILGVRFRLRPEPKGTIRQRAEAGVAADDEGARNLIAGKGMAPAAPKPADPDEELIKGKRKKRSRDDVEDEEEEEDAEAAAAEAAALAARVEVAITDSVIVSCVGMGYKNMARSVT</sequence>
<dbReference type="InterPro" id="IPR037136">
    <property type="entry name" value="RNA3'_phos_cyclase_dom_sf"/>
</dbReference>
<proteinExistence type="inferred from homology"/>
<feature type="domain" description="RNA 3'-terminal phosphate cyclase insert" evidence="7">
    <location>
        <begin position="200"/>
        <end position="298"/>
    </location>
</feature>
<evidence type="ECO:0000256" key="2">
    <source>
        <dbReference type="ARBA" id="ARBA00007089"/>
    </source>
</evidence>
<dbReference type="GO" id="GO:0000479">
    <property type="term" value="P:endonucleolytic cleavage of tricistronic rRNA transcript (SSU-rRNA, 5.8S rRNA, LSU-rRNA)"/>
    <property type="evidence" value="ECO:0007669"/>
    <property type="project" value="TreeGrafter"/>
</dbReference>
<dbReference type="InterPro" id="IPR000228">
    <property type="entry name" value="RNA3'_term_phos_cyc"/>
</dbReference>
<organism evidence="8 12">
    <name type="scientific">Cafeteria roenbergensis</name>
    <name type="common">Marine flagellate</name>
    <dbReference type="NCBI Taxonomy" id="33653"/>
    <lineage>
        <taxon>Eukaryota</taxon>
        <taxon>Sar</taxon>
        <taxon>Stramenopiles</taxon>
        <taxon>Bigyra</taxon>
        <taxon>Opalozoa</taxon>
        <taxon>Bicosoecida</taxon>
        <taxon>Cafeteriaceae</taxon>
        <taxon>Cafeteria</taxon>
    </lineage>
</organism>
<evidence type="ECO:0000259" key="7">
    <source>
        <dbReference type="Pfam" id="PF05189"/>
    </source>
</evidence>
<evidence type="ECO:0000313" key="12">
    <source>
        <dbReference type="Proteomes" id="UP000323011"/>
    </source>
</evidence>
<dbReference type="EMBL" id="VLTO01000008">
    <property type="protein sequence ID" value="KAA0176348.1"/>
    <property type="molecule type" value="Genomic_DNA"/>
</dbReference>
<dbReference type="AlphaFoldDB" id="A0A5A8CSM4"/>
<evidence type="ECO:0008006" key="14">
    <source>
        <dbReference type="Google" id="ProtNLM"/>
    </source>
</evidence>
<dbReference type="OrthoDB" id="1911237at2759"/>
<comment type="subcellular location">
    <subcellularLocation>
        <location evidence="1">Nucleus</location>
        <location evidence="1">Nucleolus</location>
    </subcellularLocation>
</comment>
<keyword evidence="4" id="KW-0539">Nucleus</keyword>
<dbReference type="OMA" id="YTDQNKG"/>
<dbReference type="Gene3D" id="3.30.360.20">
    <property type="entry name" value="RNA 3'-terminal phosphate cyclase, insert domain"/>
    <property type="match status" value="1"/>
</dbReference>
<dbReference type="GO" id="GO:0005730">
    <property type="term" value="C:nucleolus"/>
    <property type="evidence" value="ECO:0007669"/>
    <property type="project" value="UniProtKB-SubCell"/>
</dbReference>
<dbReference type="InterPro" id="IPR020719">
    <property type="entry name" value="RNA3'_term_phos_cycl-like_CS"/>
</dbReference>
<evidence type="ECO:0000256" key="5">
    <source>
        <dbReference type="SAM" id="MobiDB-lite"/>
    </source>
</evidence>
<keyword evidence="3" id="KW-0690">Ribosome biogenesis</keyword>
<dbReference type="Proteomes" id="UP000324907">
    <property type="component" value="Unassembled WGS sequence"/>
</dbReference>
<dbReference type="InterPro" id="IPR013791">
    <property type="entry name" value="RNA3'-term_phos_cycl_insert"/>
</dbReference>
<dbReference type="Proteomes" id="UP000323011">
    <property type="component" value="Unassembled WGS sequence"/>
</dbReference>
<keyword evidence="12" id="KW-1185">Reference proteome</keyword>
<evidence type="ECO:0000313" key="13">
    <source>
        <dbReference type="Proteomes" id="UP000324907"/>
    </source>
</evidence>
<dbReference type="InterPro" id="IPR016443">
    <property type="entry name" value="RNA3'_term_phos_cyc_type_2"/>
</dbReference>